<keyword evidence="6 8" id="KW-1133">Transmembrane helix</keyword>
<feature type="transmembrane region" description="Helical" evidence="8">
    <location>
        <begin position="239"/>
        <end position="264"/>
    </location>
</feature>
<dbReference type="GO" id="GO:0016887">
    <property type="term" value="F:ATP hydrolysis activity"/>
    <property type="evidence" value="ECO:0007669"/>
    <property type="project" value="InterPro"/>
</dbReference>
<keyword evidence="2" id="KW-0813">Transport</keyword>
<dbReference type="AlphaFoldDB" id="A0A6J1E443"/>
<evidence type="ECO:0000259" key="9">
    <source>
        <dbReference type="PROSITE" id="PS50893"/>
    </source>
</evidence>
<gene>
    <name evidence="12" type="primary">LOC111025899</name>
</gene>
<dbReference type="OrthoDB" id="6500128at2759"/>
<dbReference type="GO" id="GO:0005524">
    <property type="term" value="F:ATP binding"/>
    <property type="evidence" value="ECO:0007669"/>
    <property type="project" value="UniProtKB-KW"/>
</dbReference>
<dbReference type="KEGG" id="mcha:111025899"/>
<feature type="transmembrane region" description="Helical" evidence="8">
    <location>
        <begin position="339"/>
        <end position="355"/>
    </location>
</feature>
<proteinExistence type="predicted"/>
<dbReference type="Pfam" id="PF00664">
    <property type="entry name" value="ABC_membrane"/>
    <property type="match status" value="1"/>
</dbReference>
<dbReference type="PROSITE" id="PS00211">
    <property type="entry name" value="ABC_TRANSPORTER_1"/>
    <property type="match status" value="1"/>
</dbReference>
<dbReference type="FunFam" id="3.40.50.300:FF:000403">
    <property type="entry name" value="ATP-binding cassette sub-family B member 8, mitochondrial"/>
    <property type="match status" value="1"/>
</dbReference>
<dbReference type="PANTHER" id="PTHR43394:SF7">
    <property type="entry name" value="ABC TRANSPORTER B FAMILY MEMBER 28"/>
    <property type="match status" value="1"/>
</dbReference>
<dbReference type="InterPro" id="IPR017871">
    <property type="entry name" value="ABC_transporter-like_CS"/>
</dbReference>
<dbReference type="PROSITE" id="PS50929">
    <property type="entry name" value="ABC_TM1F"/>
    <property type="match status" value="1"/>
</dbReference>
<evidence type="ECO:0000256" key="5">
    <source>
        <dbReference type="ARBA" id="ARBA00022840"/>
    </source>
</evidence>
<dbReference type="InterPro" id="IPR027417">
    <property type="entry name" value="P-loop_NTPase"/>
</dbReference>
<dbReference type="RefSeq" id="XP_022159501.1">
    <property type="nucleotide sequence ID" value="XM_022303809.1"/>
</dbReference>
<accession>A0A6J1E443</accession>
<dbReference type="InterPro" id="IPR003439">
    <property type="entry name" value="ABC_transporter-like_ATP-bd"/>
</dbReference>
<dbReference type="SUPFAM" id="SSF90123">
    <property type="entry name" value="ABC transporter transmembrane region"/>
    <property type="match status" value="1"/>
</dbReference>
<dbReference type="GO" id="GO:0090374">
    <property type="term" value="P:oligopeptide export from mitochondrion"/>
    <property type="evidence" value="ECO:0007669"/>
    <property type="project" value="TreeGrafter"/>
</dbReference>
<dbReference type="Proteomes" id="UP000504603">
    <property type="component" value="Unplaced"/>
</dbReference>
<keyword evidence="7 8" id="KW-0472">Membrane</keyword>
<evidence type="ECO:0000313" key="11">
    <source>
        <dbReference type="Proteomes" id="UP000504603"/>
    </source>
</evidence>
<comment type="subcellular location">
    <subcellularLocation>
        <location evidence="1">Mitochondrion inner membrane</location>
        <topology evidence="1">Multi-pass membrane protein</topology>
    </subcellularLocation>
</comment>
<dbReference type="InterPro" id="IPR003593">
    <property type="entry name" value="AAA+_ATPase"/>
</dbReference>
<organism evidence="11 12">
    <name type="scientific">Momordica charantia</name>
    <name type="common">Bitter gourd</name>
    <name type="synonym">Balsam pear</name>
    <dbReference type="NCBI Taxonomy" id="3673"/>
    <lineage>
        <taxon>Eukaryota</taxon>
        <taxon>Viridiplantae</taxon>
        <taxon>Streptophyta</taxon>
        <taxon>Embryophyta</taxon>
        <taxon>Tracheophyta</taxon>
        <taxon>Spermatophyta</taxon>
        <taxon>Magnoliopsida</taxon>
        <taxon>eudicotyledons</taxon>
        <taxon>Gunneridae</taxon>
        <taxon>Pentapetalae</taxon>
        <taxon>rosids</taxon>
        <taxon>fabids</taxon>
        <taxon>Cucurbitales</taxon>
        <taxon>Cucurbitaceae</taxon>
        <taxon>Momordiceae</taxon>
        <taxon>Momordica</taxon>
    </lineage>
</organism>
<dbReference type="Gene3D" id="3.40.50.300">
    <property type="entry name" value="P-loop containing nucleotide triphosphate hydrolases"/>
    <property type="match status" value="1"/>
</dbReference>
<evidence type="ECO:0000256" key="4">
    <source>
        <dbReference type="ARBA" id="ARBA00022741"/>
    </source>
</evidence>
<dbReference type="InterPro" id="IPR036640">
    <property type="entry name" value="ABC1_TM_sf"/>
</dbReference>
<keyword evidence="11" id="KW-1185">Reference proteome</keyword>
<feature type="transmembrane region" description="Helical" evidence="8">
    <location>
        <begin position="112"/>
        <end position="132"/>
    </location>
</feature>
<dbReference type="Gene3D" id="1.20.1560.10">
    <property type="entry name" value="ABC transporter type 1, transmembrane domain"/>
    <property type="match status" value="1"/>
</dbReference>
<evidence type="ECO:0000256" key="7">
    <source>
        <dbReference type="ARBA" id="ARBA00023136"/>
    </source>
</evidence>
<dbReference type="SMART" id="SM00382">
    <property type="entry name" value="AAA"/>
    <property type="match status" value="1"/>
</dbReference>
<dbReference type="GO" id="GO:0015421">
    <property type="term" value="F:ABC-type oligopeptide transporter activity"/>
    <property type="evidence" value="ECO:0007669"/>
    <property type="project" value="TreeGrafter"/>
</dbReference>
<feature type="domain" description="ABC transmembrane type-1" evidence="10">
    <location>
        <begin position="113"/>
        <end position="396"/>
    </location>
</feature>
<dbReference type="GeneID" id="111025899"/>
<dbReference type="CDD" id="cd03249">
    <property type="entry name" value="ABC_MTABC3_MDL1_MDL2"/>
    <property type="match status" value="1"/>
</dbReference>
<evidence type="ECO:0000256" key="8">
    <source>
        <dbReference type="SAM" id="Phobius"/>
    </source>
</evidence>
<keyword evidence="4" id="KW-0547">Nucleotide-binding</keyword>
<dbReference type="PROSITE" id="PS50893">
    <property type="entry name" value="ABC_TRANSPORTER_2"/>
    <property type="match status" value="1"/>
</dbReference>
<dbReference type="CDD" id="cd18557">
    <property type="entry name" value="ABC_6TM_TAP_ABCB8_10_like"/>
    <property type="match status" value="1"/>
</dbReference>
<dbReference type="InterPro" id="IPR011527">
    <property type="entry name" value="ABC1_TM_dom"/>
</dbReference>
<dbReference type="SUPFAM" id="SSF52540">
    <property type="entry name" value="P-loop containing nucleoside triphosphate hydrolases"/>
    <property type="match status" value="1"/>
</dbReference>
<evidence type="ECO:0000259" key="10">
    <source>
        <dbReference type="PROSITE" id="PS50929"/>
    </source>
</evidence>
<keyword evidence="3 8" id="KW-0812">Transmembrane</keyword>
<sequence>MSTAILSLPFTLKPTRHRNRSPNSALWPPSPLLSVSSIHGFKKPAISFSSANSNSNATFAYVTGPASDPIATDPDPKLDGASDSDSDSQVRVLRVLNWGLLWRLLRKDNLRIVASFLTLISCTTCTLSMPFFSGRFFEVLIGAKSGSLWRLLSTVGILYALEPILTVLFVTNMNFIWEKVMARLRAQIFGRLLIQKVEFFDRYKVGEITGLLTSDLGSLKDVVSENVSRDRGFRAFSEVIGTICILFALSPQLAPILGLLMLTVSFSVAVYKRSTIPVFKAHGLAQASMADCATETFSAIRTVRSFGGEKRQMFTFGHQVIAYERSGISLGTFKSLNESLTRVAVYVSLMMLYWLGGDKVRAGELSVGTMASFIGYTFTLTFAVQGLVNTFGDLRRTFAAVERINTVLKEEVDEALAYGLEKEMQQKEFPNEKYKLLFSSDDTGESSRFVKTQYMAALKSSSNIINLAWSGDICLEDVSFSYPLRPDINVLNGLNLTLKCGTITALVGPSGAGKSTIVQLLSRFYEPKQGQIKVSSEDIRAFDKREWARAVSIVNQEPVLFSVSVGENIAYGLPDDNVTKDEVIKAAKAANAHDFIVTLPQGYDTPVGERGGLLSGGQRQRIAIARALLKNAPILILDEATSALDAVSERLVQDALNHLMRGRTTLVIAHRLSTVQNAHQIAYCCDGKIVELGTHFELLAQKGQYASLVGTQRLAFE</sequence>
<feature type="domain" description="ABC transporter" evidence="9">
    <location>
        <begin position="473"/>
        <end position="711"/>
    </location>
</feature>
<dbReference type="InterPro" id="IPR039421">
    <property type="entry name" value="Type_1_exporter"/>
</dbReference>
<protein>
    <submittedName>
        <fullName evidence="12">ABC transporter B family member 28</fullName>
    </submittedName>
</protein>
<reference evidence="12" key="1">
    <citation type="submission" date="2025-08" db="UniProtKB">
        <authorList>
            <consortium name="RefSeq"/>
        </authorList>
    </citation>
    <scope>IDENTIFICATION</scope>
    <source>
        <strain evidence="12">OHB3-1</strain>
    </source>
</reference>
<evidence type="ECO:0000313" key="12">
    <source>
        <dbReference type="RefSeq" id="XP_022159501.1"/>
    </source>
</evidence>
<feature type="transmembrane region" description="Helical" evidence="8">
    <location>
        <begin position="367"/>
        <end position="388"/>
    </location>
</feature>
<evidence type="ECO:0000256" key="2">
    <source>
        <dbReference type="ARBA" id="ARBA00022448"/>
    </source>
</evidence>
<dbReference type="Pfam" id="PF00005">
    <property type="entry name" value="ABC_tran"/>
    <property type="match status" value="1"/>
</dbReference>
<keyword evidence="5" id="KW-0067">ATP-binding</keyword>
<dbReference type="GO" id="GO:0005743">
    <property type="term" value="C:mitochondrial inner membrane"/>
    <property type="evidence" value="ECO:0007669"/>
    <property type="project" value="UniProtKB-SubCell"/>
</dbReference>
<feature type="transmembrane region" description="Helical" evidence="8">
    <location>
        <begin position="152"/>
        <end position="177"/>
    </location>
</feature>
<evidence type="ECO:0000256" key="3">
    <source>
        <dbReference type="ARBA" id="ARBA00022692"/>
    </source>
</evidence>
<name>A0A6J1E443_MOMCH</name>
<dbReference type="PANTHER" id="PTHR43394">
    <property type="entry name" value="ATP-DEPENDENT PERMEASE MDL1, MITOCHONDRIAL"/>
    <property type="match status" value="1"/>
</dbReference>
<evidence type="ECO:0000256" key="6">
    <source>
        <dbReference type="ARBA" id="ARBA00022989"/>
    </source>
</evidence>
<evidence type="ECO:0000256" key="1">
    <source>
        <dbReference type="ARBA" id="ARBA00004448"/>
    </source>
</evidence>